<protein>
    <submittedName>
        <fullName evidence="8">DNA translocase FtsK</fullName>
    </submittedName>
</protein>
<evidence type="ECO:0000313" key="9">
    <source>
        <dbReference type="Proteomes" id="UP000231407"/>
    </source>
</evidence>
<proteinExistence type="inferred from homology"/>
<organism evidence="8 9">
    <name type="scientific">Candidatus Shapirobacteria bacterium CG06_land_8_20_14_3_00_40_12</name>
    <dbReference type="NCBI Taxonomy" id="1974881"/>
    <lineage>
        <taxon>Bacteria</taxon>
        <taxon>Candidatus Shapironibacteriota</taxon>
    </lineage>
</organism>
<keyword evidence="6" id="KW-1133">Transmembrane helix</keyword>
<comment type="caution">
    <text evidence="8">The sequence shown here is derived from an EMBL/GenBank/DDBJ whole genome shotgun (WGS) entry which is preliminary data.</text>
</comment>
<evidence type="ECO:0000313" key="8">
    <source>
        <dbReference type="EMBL" id="PIU72865.1"/>
    </source>
</evidence>
<reference evidence="9" key="1">
    <citation type="submission" date="2017-09" db="EMBL/GenBank/DDBJ databases">
        <title>Depth-based differentiation of microbial function through sediment-hosted aquifers and enrichment of novel symbionts in the deep terrestrial subsurface.</title>
        <authorList>
            <person name="Probst A.J."/>
            <person name="Ladd B."/>
            <person name="Jarett J.K."/>
            <person name="Geller-Mcgrath D.E."/>
            <person name="Sieber C.M.K."/>
            <person name="Emerson J.B."/>
            <person name="Anantharaman K."/>
            <person name="Thomas B.C."/>
            <person name="Malmstrom R."/>
            <person name="Stieglmeier M."/>
            <person name="Klingl A."/>
            <person name="Woyke T."/>
            <person name="Ryan C.M."/>
            <person name="Banfield J.F."/>
        </authorList>
    </citation>
    <scope>NUCLEOTIDE SEQUENCE [LARGE SCALE GENOMIC DNA]</scope>
</reference>
<dbReference type="Pfam" id="PF09397">
    <property type="entry name" value="FtsK_gamma"/>
    <property type="match status" value="1"/>
</dbReference>
<dbReference type="GO" id="GO:0005524">
    <property type="term" value="F:ATP binding"/>
    <property type="evidence" value="ECO:0007669"/>
    <property type="project" value="UniProtKB-UniRule"/>
</dbReference>
<evidence type="ECO:0000256" key="3">
    <source>
        <dbReference type="ARBA" id="ARBA00022840"/>
    </source>
</evidence>
<dbReference type="Proteomes" id="UP000231407">
    <property type="component" value="Unassembled WGS sequence"/>
</dbReference>
<keyword evidence="3 5" id="KW-0067">ATP-binding</keyword>
<dbReference type="SUPFAM" id="SSF52540">
    <property type="entry name" value="P-loop containing nucleoside triphosphate hydrolases"/>
    <property type="match status" value="1"/>
</dbReference>
<dbReference type="Gene3D" id="3.30.980.40">
    <property type="match status" value="1"/>
</dbReference>
<dbReference type="PANTHER" id="PTHR22683">
    <property type="entry name" value="SPORULATION PROTEIN RELATED"/>
    <property type="match status" value="1"/>
</dbReference>
<comment type="similarity">
    <text evidence="1">Belongs to the FtsK/SpoIIIE/SftA family.</text>
</comment>
<evidence type="ECO:0000256" key="5">
    <source>
        <dbReference type="PROSITE-ProRule" id="PRU00289"/>
    </source>
</evidence>
<dbReference type="InterPro" id="IPR050206">
    <property type="entry name" value="FtsK/SpoIIIE/SftA"/>
</dbReference>
<dbReference type="SUPFAM" id="SSF46785">
    <property type="entry name" value="Winged helix' DNA-binding domain"/>
    <property type="match status" value="1"/>
</dbReference>
<keyword evidence="6" id="KW-0472">Membrane</keyword>
<dbReference type="InterPro" id="IPR018541">
    <property type="entry name" value="Ftsk_gamma"/>
</dbReference>
<feature type="transmembrane region" description="Helical" evidence="6">
    <location>
        <begin position="124"/>
        <end position="142"/>
    </location>
</feature>
<evidence type="ECO:0000256" key="6">
    <source>
        <dbReference type="SAM" id="Phobius"/>
    </source>
</evidence>
<sequence>MPRGRRKNRILPSLRLKPDTVKSIFFIFFLILSLISVFSFLEQGTFATQYNQILSRLFGLASVLVPFLFLLISFLFAKIRSPLREANVFFGFLIMFITGISLFKQGVVGLFLWEQMLSLFSSEVVTSITFFFAFIVGFVVLFDTNIAQLLKTLSRSLLFIKKITFGLSPKHGKKIKSTREDAVYSPVNTDIPPREKSIKDDYVIGVPPVIKTATNPIFSGPLLSSSSHQAWAYPPLSIFDDTPGTKADRGDVRKNAGIIEQTLDSFGITARVADVNNSPSVTQYALEVALGTKLAKIVSLSNDLAMALAAPGGQIRVEAPIPGRSLVGIEVPNRSLEIVPIRAVLESEAMKNARSKITVPLGFDVAGLPKVADIGKMPHVLIAGQTGSGKSVCINSWISTLLFRASPDEVRLIMVDPKRVELTPYNGIPHLLTPVIVEPEKVVSALKWAVTEMEHRYKRFNEVGAKNIEGYNNTSGFQSLPYILILIDELADIMLFSPAEVEDNICRIAQMARAVGIHLILATQRPSVNIITGLIKANIPARLAFAVASMMDSRVILDSPGAEKLLGRGDMLYIPPDLAKPIRIQGCFVSDKEITRLVDFLKAQKVGDYNDEIVKQPVKSPNTLSPNVNVVDGQDHDALFNQAVELIRNTGKASASFIQRHLKVGYARAARILDEMQAAGLVGPVNGAKARDILIPHATSSSDEE</sequence>
<dbReference type="InterPro" id="IPR027417">
    <property type="entry name" value="P-loop_NTPase"/>
</dbReference>
<dbReference type="InterPro" id="IPR041027">
    <property type="entry name" value="FtsK_alpha"/>
</dbReference>
<dbReference type="SMART" id="SM00843">
    <property type="entry name" value="Ftsk_gamma"/>
    <property type="match status" value="1"/>
</dbReference>
<dbReference type="Pfam" id="PF17854">
    <property type="entry name" value="FtsK_alpha"/>
    <property type="match status" value="1"/>
</dbReference>
<feature type="transmembrane region" description="Helical" evidence="6">
    <location>
        <begin position="88"/>
        <end position="112"/>
    </location>
</feature>
<feature type="transmembrane region" description="Helical" evidence="6">
    <location>
        <begin position="21"/>
        <end position="41"/>
    </location>
</feature>
<keyword evidence="6" id="KW-0812">Transmembrane</keyword>
<dbReference type="AlphaFoldDB" id="A0A2M7AR18"/>
<name>A0A2M7AR18_9BACT</name>
<feature type="binding site" evidence="5">
    <location>
        <begin position="384"/>
        <end position="391"/>
    </location>
    <ligand>
        <name>ATP</name>
        <dbReference type="ChEBI" id="CHEBI:30616"/>
    </ligand>
</feature>
<evidence type="ECO:0000256" key="1">
    <source>
        <dbReference type="ARBA" id="ARBA00006474"/>
    </source>
</evidence>
<dbReference type="EMBL" id="PEWA01000065">
    <property type="protein sequence ID" value="PIU72865.1"/>
    <property type="molecule type" value="Genomic_DNA"/>
</dbReference>
<feature type="transmembrane region" description="Helical" evidence="6">
    <location>
        <begin position="53"/>
        <end position="76"/>
    </location>
</feature>
<evidence type="ECO:0000259" key="7">
    <source>
        <dbReference type="PROSITE" id="PS50901"/>
    </source>
</evidence>
<dbReference type="Gene3D" id="1.10.10.10">
    <property type="entry name" value="Winged helix-like DNA-binding domain superfamily/Winged helix DNA-binding domain"/>
    <property type="match status" value="1"/>
</dbReference>
<dbReference type="Gene3D" id="3.40.50.300">
    <property type="entry name" value="P-loop containing nucleotide triphosphate hydrolases"/>
    <property type="match status" value="1"/>
</dbReference>
<evidence type="ECO:0000256" key="2">
    <source>
        <dbReference type="ARBA" id="ARBA00022741"/>
    </source>
</evidence>
<dbReference type="InterPro" id="IPR036388">
    <property type="entry name" value="WH-like_DNA-bd_sf"/>
</dbReference>
<dbReference type="GO" id="GO:0003677">
    <property type="term" value="F:DNA binding"/>
    <property type="evidence" value="ECO:0007669"/>
    <property type="project" value="UniProtKB-KW"/>
</dbReference>
<feature type="domain" description="FtsK" evidence="7">
    <location>
        <begin position="367"/>
        <end position="554"/>
    </location>
</feature>
<keyword evidence="2 5" id="KW-0547">Nucleotide-binding</keyword>
<dbReference type="Pfam" id="PF01580">
    <property type="entry name" value="FtsK_SpoIIIE"/>
    <property type="match status" value="1"/>
</dbReference>
<evidence type="ECO:0000256" key="4">
    <source>
        <dbReference type="ARBA" id="ARBA00023125"/>
    </source>
</evidence>
<dbReference type="PANTHER" id="PTHR22683:SF41">
    <property type="entry name" value="DNA TRANSLOCASE FTSK"/>
    <property type="match status" value="1"/>
</dbReference>
<accession>A0A2M7AR18</accession>
<gene>
    <name evidence="8" type="ORF">COS78_04475</name>
</gene>
<dbReference type="InterPro" id="IPR002543">
    <property type="entry name" value="FtsK_dom"/>
</dbReference>
<keyword evidence="4" id="KW-0238">DNA-binding</keyword>
<dbReference type="InterPro" id="IPR036390">
    <property type="entry name" value="WH_DNA-bd_sf"/>
</dbReference>
<dbReference type="PROSITE" id="PS50901">
    <property type="entry name" value="FTSK"/>
    <property type="match status" value="1"/>
</dbReference>